<dbReference type="CDD" id="cd08249">
    <property type="entry name" value="enoyl_reductase_like"/>
    <property type="match status" value="1"/>
</dbReference>
<dbReference type="SUPFAM" id="SSF51735">
    <property type="entry name" value="NAD(P)-binding Rossmann-fold domains"/>
    <property type="match status" value="1"/>
</dbReference>
<dbReference type="Proteomes" id="UP001629113">
    <property type="component" value="Unassembled WGS sequence"/>
</dbReference>
<comment type="caution">
    <text evidence="4">The sequence shown here is derived from an EMBL/GenBank/DDBJ whole genome shotgun (WGS) entry which is preliminary data.</text>
</comment>
<dbReference type="InterPro" id="IPR036291">
    <property type="entry name" value="NAD(P)-bd_dom_sf"/>
</dbReference>
<dbReference type="Gene3D" id="3.90.180.10">
    <property type="entry name" value="Medium-chain alcohol dehydrogenases, catalytic domain"/>
    <property type="match status" value="1"/>
</dbReference>
<protein>
    <submittedName>
        <fullName evidence="4">Zinc-binding dehydrogenase</fullName>
    </submittedName>
</protein>
<feature type="domain" description="Enoyl reductase (ER)" evidence="3">
    <location>
        <begin position="11"/>
        <end position="368"/>
    </location>
</feature>
<organism evidence="4 5">
    <name type="scientific">Phlyctema vagabunda</name>
    <dbReference type="NCBI Taxonomy" id="108571"/>
    <lineage>
        <taxon>Eukaryota</taxon>
        <taxon>Fungi</taxon>
        <taxon>Dikarya</taxon>
        <taxon>Ascomycota</taxon>
        <taxon>Pezizomycotina</taxon>
        <taxon>Leotiomycetes</taxon>
        <taxon>Helotiales</taxon>
        <taxon>Dermateaceae</taxon>
        <taxon>Phlyctema</taxon>
    </lineage>
</organism>
<keyword evidence="2" id="KW-0560">Oxidoreductase</keyword>
<evidence type="ECO:0000259" key="3">
    <source>
        <dbReference type="SMART" id="SM00829"/>
    </source>
</evidence>
<gene>
    <name evidence="4" type="ORF">PVAG01_11107</name>
</gene>
<dbReference type="SUPFAM" id="SSF50129">
    <property type="entry name" value="GroES-like"/>
    <property type="match status" value="1"/>
</dbReference>
<accession>A0ABR4P1C5</accession>
<keyword evidence="5" id="KW-1185">Reference proteome</keyword>
<dbReference type="SMART" id="SM00829">
    <property type="entry name" value="PKS_ER"/>
    <property type="match status" value="1"/>
</dbReference>
<sequence>MPENSAAWLTGKAQRLEVRTAPYTAPADNEIVIKNNAIATNPVDYIIGDMGGPGGMMYQWLKFPFVVGVDVAGEVVEVGPGVTRFKIGDRVIGHSAGTEKEYNTTAKSAFQLYTVLQSHMTSPIPSTMSYEDACVLPLCLSTAACGLFQKDQLGLEYPTVTPKSTGKTLLIWGGSTSVGSNAIQLAVAAGYEVFTTASPRNFDYVKKLGASKVFDYKSKTTIQELIRAFEGKTTAGALSIGPGAANACMDILATCKGNKFLSMVTYPNPDPMPTSFVVPKFIFTFMTWSIAQFYKSVTRSIGYKFIWGGTLIDNGLGKYIYEDFLPEALAQGTYLTAPEPIVAGNGLEHVQTALDLLRKGVSAKKVIVTL</sequence>
<dbReference type="InterPro" id="IPR011032">
    <property type="entry name" value="GroES-like_sf"/>
</dbReference>
<reference evidence="4 5" key="1">
    <citation type="submission" date="2024-06" db="EMBL/GenBank/DDBJ databases">
        <title>Complete genome of Phlyctema vagabunda strain 19-DSS-EL-015.</title>
        <authorList>
            <person name="Fiorenzani C."/>
        </authorList>
    </citation>
    <scope>NUCLEOTIDE SEQUENCE [LARGE SCALE GENOMIC DNA]</scope>
    <source>
        <strain evidence="4 5">19-DSS-EL-015</strain>
    </source>
</reference>
<proteinExistence type="inferred from homology"/>
<dbReference type="Pfam" id="PF08240">
    <property type="entry name" value="ADH_N"/>
    <property type="match status" value="1"/>
</dbReference>
<dbReference type="InterPro" id="IPR013149">
    <property type="entry name" value="ADH-like_C"/>
</dbReference>
<dbReference type="InterPro" id="IPR047122">
    <property type="entry name" value="Trans-enoyl_RdTase-like"/>
</dbReference>
<dbReference type="EMBL" id="JBFCZG010000011">
    <property type="protein sequence ID" value="KAL3417107.1"/>
    <property type="molecule type" value="Genomic_DNA"/>
</dbReference>
<evidence type="ECO:0000313" key="5">
    <source>
        <dbReference type="Proteomes" id="UP001629113"/>
    </source>
</evidence>
<dbReference type="Gene3D" id="3.40.50.720">
    <property type="entry name" value="NAD(P)-binding Rossmann-like Domain"/>
    <property type="match status" value="1"/>
</dbReference>
<evidence type="ECO:0000256" key="1">
    <source>
        <dbReference type="ARBA" id="ARBA00008072"/>
    </source>
</evidence>
<dbReference type="Pfam" id="PF00107">
    <property type="entry name" value="ADH_zinc_N"/>
    <property type="match status" value="1"/>
</dbReference>
<evidence type="ECO:0000256" key="2">
    <source>
        <dbReference type="ARBA" id="ARBA00023002"/>
    </source>
</evidence>
<dbReference type="InterPro" id="IPR013154">
    <property type="entry name" value="ADH-like_N"/>
</dbReference>
<dbReference type="InterPro" id="IPR020843">
    <property type="entry name" value="ER"/>
</dbReference>
<evidence type="ECO:0000313" key="4">
    <source>
        <dbReference type="EMBL" id="KAL3417107.1"/>
    </source>
</evidence>
<dbReference type="PANTHER" id="PTHR45348">
    <property type="entry name" value="HYPOTHETICAL OXIDOREDUCTASE (EUROFUNG)"/>
    <property type="match status" value="1"/>
</dbReference>
<comment type="similarity">
    <text evidence="1">Belongs to the zinc-containing alcohol dehydrogenase family.</text>
</comment>
<name>A0ABR4P1C5_9HELO</name>
<dbReference type="PANTHER" id="PTHR45348:SF2">
    <property type="entry name" value="ZINC-TYPE ALCOHOL DEHYDROGENASE-LIKE PROTEIN C2E1P3.01"/>
    <property type="match status" value="1"/>
</dbReference>